<dbReference type="EMBL" id="RWHX01000066">
    <property type="protein sequence ID" value="RSK75517.1"/>
    <property type="molecule type" value="Genomic_DNA"/>
</dbReference>
<evidence type="ECO:0000256" key="1">
    <source>
        <dbReference type="SAM" id="Coils"/>
    </source>
</evidence>
<name>A0A0B5FKM0_9BURK</name>
<dbReference type="Proteomes" id="UP000270216">
    <property type="component" value="Unassembled WGS sequence"/>
</dbReference>
<feature type="coiled-coil region" evidence="1">
    <location>
        <begin position="26"/>
        <end position="81"/>
    </location>
</feature>
<dbReference type="RefSeq" id="WP_042117001.1">
    <property type="nucleotide sequence ID" value="NZ_CABPSX010000013.1"/>
</dbReference>
<evidence type="ECO:0000313" key="6">
    <source>
        <dbReference type="Proteomes" id="UP000364291"/>
    </source>
</evidence>
<reference evidence="3 5" key="1">
    <citation type="submission" date="2018-12" db="EMBL/GenBank/DDBJ databases">
        <title>Whole genome sequence of a Pandoraea apista isolate from a patient with cystic fibrosis.</title>
        <authorList>
            <person name="Kenna D.T."/>
            <person name="Turton J.F."/>
        </authorList>
    </citation>
    <scope>NUCLEOTIDE SEQUENCE [LARGE SCALE GENOMIC DNA]</scope>
    <source>
        <strain evidence="3 5">Pa13324</strain>
    </source>
</reference>
<dbReference type="EMBL" id="CABPSX010000013">
    <property type="protein sequence ID" value="VVG73882.1"/>
    <property type="molecule type" value="Genomic_DNA"/>
</dbReference>
<dbReference type="OrthoDB" id="9101190at2"/>
<organism evidence="4 6">
    <name type="scientific">Pandoraea apista</name>
    <dbReference type="NCBI Taxonomy" id="93218"/>
    <lineage>
        <taxon>Bacteria</taxon>
        <taxon>Pseudomonadati</taxon>
        <taxon>Pseudomonadota</taxon>
        <taxon>Betaproteobacteria</taxon>
        <taxon>Burkholderiales</taxon>
        <taxon>Burkholderiaceae</taxon>
        <taxon>Pandoraea</taxon>
    </lineage>
</organism>
<gene>
    <name evidence="3" type="ORF">EJE83_23565</name>
    <name evidence="4" type="ORF">PAP18089_04892</name>
</gene>
<protein>
    <submittedName>
        <fullName evidence="4">ATPase</fullName>
    </submittedName>
</protein>
<dbReference type="AlphaFoldDB" id="A0A0B5FKM0"/>
<reference evidence="4 6" key="2">
    <citation type="submission" date="2019-08" db="EMBL/GenBank/DDBJ databases">
        <authorList>
            <person name="Peeters C."/>
        </authorList>
    </citation>
    <scope>NUCLEOTIDE SEQUENCE [LARGE SCALE GENOMIC DNA]</scope>
    <source>
        <strain evidence="4 6">LMG 18089</strain>
    </source>
</reference>
<dbReference type="Proteomes" id="UP000364291">
    <property type="component" value="Unassembled WGS sequence"/>
</dbReference>
<keyword evidence="1" id="KW-0175">Coiled coil</keyword>
<evidence type="ECO:0000313" key="3">
    <source>
        <dbReference type="EMBL" id="RSK75517.1"/>
    </source>
</evidence>
<dbReference type="GeneID" id="47015871"/>
<sequence length="103" mass="11584">MLTDLDNLTDKIEQLVVISQRFHQHNQALLAELDRARAECDETRVANEQLRAERDALRLQRDQLAAKIDEAQVRLNAILEKLPTQNPAEGQMDLLGTPGGENA</sequence>
<dbReference type="KEGG" id="papi:SG18_24780"/>
<evidence type="ECO:0000256" key="2">
    <source>
        <dbReference type="SAM" id="MobiDB-lite"/>
    </source>
</evidence>
<evidence type="ECO:0000313" key="5">
    <source>
        <dbReference type="Proteomes" id="UP000270216"/>
    </source>
</evidence>
<accession>A0A0B5FKM0</accession>
<proteinExistence type="predicted"/>
<evidence type="ECO:0000313" key="4">
    <source>
        <dbReference type="EMBL" id="VVG73882.1"/>
    </source>
</evidence>
<feature type="region of interest" description="Disordered" evidence="2">
    <location>
        <begin position="82"/>
        <end position="103"/>
    </location>
</feature>
<keyword evidence="5" id="KW-1185">Reference proteome</keyword>